<keyword evidence="4" id="KW-0547">Nucleotide-binding</keyword>
<dbReference type="EMBL" id="CAJRAF010000002">
    <property type="protein sequence ID" value="CAG5010514.1"/>
    <property type="molecule type" value="Genomic_DNA"/>
</dbReference>
<evidence type="ECO:0000313" key="8">
    <source>
        <dbReference type="Proteomes" id="UP000680038"/>
    </source>
</evidence>
<dbReference type="GO" id="GO:0004540">
    <property type="term" value="F:RNA nuclease activity"/>
    <property type="evidence" value="ECO:0007669"/>
    <property type="project" value="InterPro"/>
</dbReference>
<sequence>MLESVSKIEIYGSGFDNAVDFFQHDDQAKFNASLLLLLNIGEQIGKLSDEIRLRNASFPFNEIRGLRNRIAHDYTGIDYEMVFDIVKKDILDIKPLLTSLIHDELLIGKFNIEEIRAAAQSPFYKHIDFNKLLPKE</sequence>
<name>A0A916NDW7_9BACT</name>
<evidence type="ECO:0000313" key="7">
    <source>
        <dbReference type="EMBL" id="CAG5010514.1"/>
    </source>
</evidence>
<comment type="similarity">
    <text evidence="6">Belongs to the HepT RNase toxin family.</text>
</comment>
<protein>
    <recommendedName>
        <fullName evidence="9">DUF86 domain-containing protein</fullName>
    </recommendedName>
</protein>
<proteinExistence type="inferred from homology"/>
<dbReference type="InterPro" id="IPR008201">
    <property type="entry name" value="HepT-like"/>
</dbReference>
<dbReference type="PANTHER" id="PTHR34139">
    <property type="entry name" value="UPF0331 PROTEIN MJ0127"/>
    <property type="match status" value="1"/>
</dbReference>
<accession>A0A916NDW7</accession>
<evidence type="ECO:0000256" key="5">
    <source>
        <dbReference type="ARBA" id="ARBA00022801"/>
    </source>
</evidence>
<evidence type="ECO:0000256" key="6">
    <source>
        <dbReference type="ARBA" id="ARBA00024207"/>
    </source>
</evidence>
<dbReference type="GO" id="GO:0016787">
    <property type="term" value="F:hydrolase activity"/>
    <property type="evidence" value="ECO:0007669"/>
    <property type="project" value="UniProtKB-KW"/>
</dbReference>
<reference evidence="7" key="1">
    <citation type="submission" date="2021-04" db="EMBL/GenBank/DDBJ databases">
        <authorList>
            <person name="Rodrigo-Torres L."/>
            <person name="Arahal R. D."/>
            <person name="Lucena T."/>
        </authorList>
    </citation>
    <scope>NUCLEOTIDE SEQUENCE</scope>
    <source>
        <strain evidence="7">CECT 9275</strain>
    </source>
</reference>
<dbReference type="Proteomes" id="UP000680038">
    <property type="component" value="Unassembled WGS sequence"/>
</dbReference>
<dbReference type="GO" id="GO:0110001">
    <property type="term" value="C:toxin-antitoxin complex"/>
    <property type="evidence" value="ECO:0007669"/>
    <property type="project" value="InterPro"/>
</dbReference>
<keyword evidence="1" id="KW-0597">Phosphoprotein</keyword>
<evidence type="ECO:0000256" key="2">
    <source>
        <dbReference type="ARBA" id="ARBA00022649"/>
    </source>
</evidence>
<comment type="caution">
    <text evidence="7">The sequence shown here is derived from an EMBL/GenBank/DDBJ whole genome shotgun (WGS) entry which is preliminary data.</text>
</comment>
<dbReference type="GO" id="GO:0000166">
    <property type="term" value="F:nucleotide binding"/>
    <property type="evidence" value="ECO:0007669"/>
    <property type="project" value="UniProtKB-KW"/>
</dbReference>
<evidence type="ECO:0000256" key="1">
    <source>
        <dbReference type="ARBA" id="ARBA00022553"/>
    </source>
</evidence>
<gene>
    <name evidence="7" type="ORF">DYBT9275_04739</name>
</gene>
<organism evidence="7 8">
    <name type="scientific">Dyadobacter helix</name>
    <dbReference type="NCBI Taxonomy" id="2822344"/>
    <lineage>
        <taxon>Bacteria</taxon>
        <taxon>Pseudomonadati</taxon>
        <taxon>Bacteroidota</taxon>
        <taxon>Cytophagia</taxon>
        <taxon>Cytophagales</taxon>
        <taxon>Spirosomataceae</taxon>
        <taxon>Dyadobacter</taxon>
    </lineage>
</organism>
<dbReference type="PANTHER" id="PTHR34139:SF1">
    <property type="entry name" value="RNASE MJ1380-RELATED"/>
    <property type="match status" value="1"/>
</dbReference>
<evidence type="ECO:0008006" key="9">
    <source>
        <dbReference type="Google" id="ProtNLM"/>
    </source>
</evidence>
<keyword evidence="3" id="KW-0540">Nuclease</keyword>
<evidence type="ECO:0000256" key="3">
    <source>
        <dbReference type="ARBA" id="ARBA00022722"/>
    </source>
</evidence>
<dbReference type="AlphaFoldDB" id="A0A916NDW7"/>
<dbReference type="InterPro" id="IPR051813">
    <property type="entry name" value="HepT_RNase_toxin"/>
</dbReference>
<evidence type="ECO:0000256" key="4">
    <source>
        <dbReference type="ARBA" id="ARBA00022741"/>
    </source>
</evidence>
<keyword evidence="8" id="KW-1185">Reference proteome</keyword>
<keyword evidence="5" id="KW-0378">Hydrolase</keyword>
<keyword evidence="2" id="KW-1277">Toxin-antitoxin system</keyword>
<dbReference type="InterPro" id="IPR037038">
    <property type="entry name" value="HepT-like_sf"/>
</dbReference>
<dbReference type="Gene3D" id="1.20.120.580">
    <property type="entry name" value="bsu32300-like"/>
    <property type="match status" value="1"/>
</dbReference>
<dbReference type="Pfam" id="PF01934">
    <property type="entry name" value="HepT-like"/>
    <property type="match status" value="1"/>
</dbReference>